<keyword evidence="1" id="KW-0862">Zinc</keyword>
<dbReference type="SUPFAM" id="SSF52833">
    <property type="entry name" value="Thioredoxin-like"/>
    <property type="match status" value="1"/>
</dbReference>
<feature type="compositionally biased region" description="Low complexity" evidence="2">
    <location>
        <begin position="396"/>
        <end position="406"/>
    </location>
</feature>
<dbReference type="GO" id="GO:0071013">
    <property type="term" value="C:catalytic step 2 spliceosome"/>
    <property type="evidence" value="ECO:0007669"/>
    <property type="project" value="TreeGrafter"/>
</dbReference>
<dbReference type="EMBL" id="KB722647">
    <property type="protein sequence ID" value="EMS23392.1"/>
    <property type="molecule type" value="Genomic_DNA"/>
</dbReference>
<feature type="region of interest" description="Disordered" evidence="2">
    <location>
        <begin position="387"/>
        <end position="464"/>
    </location>
</feature>
<evidence type="ECO:0000256" key="1">
    <source>
        <dbReference type="PROSITE-ProRule" id="PRU00047"/>
    </source>
</evidence>
<dbReference type="OrthoDB" id="429967at2759"/>
<evidence type="ECO:0000313" key="5">
    <source>
        <dbReference type="Proteomes" id="UP000016926"/>
    </source>
</evidence>
<accession>M7WS53</accession>
<feature type="region of interest" description="Disordered" evidence="2">
    <location>
        <begin position="112"/>
        <end position="131"/>
    </location>
</feature>
<dbReference type="InterPro" id="IPR008554">
    <property type="entry name" value="Glutaredoxin-like"/>
</dbReference>
<dbReference type="GeneID" id="27371139"/>
<keyword evidence="1" id="KW-0863">Zinc-finger</keyword>
<reference evidence="4 5" key="1">
    <citation type="journal article" date="2012" name="Nat. Commun.">
        <title>A multi-omic map of the lipid-producing yeast Rhodosporidium toruloides.</title>
        <authorList>
            <person name="Zhu Z."/>
            <person name="Zhang S."/>
            <person name="Liu H."/>
            <person name="Shen H."/>
            <person name="Lin X."/>
            <person name="Yang F."/>
            <person name="Zhou Y.J."/>
            <person name="Jin G."/>
            <person name="Ye M."/>
            <person name="Zou H."/>
            <person name="Zou H."/>
            <person name="Zhao Z.K."/>
        </authorList>
    </citation>
    <scope>NUCLEOTIDE SEQUENCE [LARGE SCALE GENOMIC DNA]</scope>
    <source>
        <strain evidence="4 5">NP11</strain>
    </source>
</reference>
<feature type="region of interest" description="Disordered" evidence="2">
    <location>
        <begin position="515"/>
        <end position="536"/>
    </location>
</feature>
<evidence type="ECO:0000313" key="4">
    <source>
        <dbReference type="EMBL" id="EMS23392.1"/>
    </source>
</evidence>
<feature type="region of interest" description="Disordered" evidence="2">
    <location>
        <begin position="141"/>
        <end position="169"/>
    </location>
</feature>
<dbReference type="PANTHER" id="PTHR13316">
    <property type="entry name" value="ZINC FINGER, CCHC DOMAIN CONTAINING 8"/>
    <property type="match status" value="1"/>
</dbReference>
<feature type="domain" description="CCHC-type" evidence="3">
    <location>
        <begin position="238"/>
        <end position="252"/>
    </location>
</feature>
<dbReference type="InterPro" id="IPR036249">
    <property type="entry name" value="Thioredoxin-like_sf"/>
</dbReference>
<dbReference type="RefSeq" id="XP_016274511.1">
    <property type="nucleotide sequence ID" value="XM_016420784.1"/>
</dbReference>
<dbReference type="Proteomes" id="UP000016926">
    <property type="component" value="Unassembled WGS sequence"/>
</dbReference>
<dbReference type="GO" id="GO:0003723">
    <property type="term" value="F:RNA binding"/>
    <property type="evidence" value="ECO:0007669"/>
    <property type="project" value="TreeGrafter"/>
</dbReference>
<protein>
    <recommendedName>
        <fullName evidence="3">CCHC-type domain-containing protein</fullName>
    </recommendedName>
</protein>
<proteinExistence type="predicted"/>
<feature type="compositionally biased region" description="Polar residues" evidence="2">
    <location>
        <begin position="120"/>
        <end position="130"/>
    </location>
</feature>
<feature type="compositionally biased region" description="Pro residues" evidence="2">
    <location>
        <begin position="407"/>
        <end position="462"/>
    </location>
</feature>
<evidence type="ECO:0000256" key="2">
    <source>
        <dbReference type="SAM" id="MobiDB-lite"/>
    </source>
</evidence>
<dbReference type="PANTHER" id="PTHR13316:SF0">
    <property type="entry name" value="ZINC FINGER CCHC DOMAIN-CONTAINING PROTEIN 8"/>
    <property type="match status" value="1"/>
</dbReference>
<dbReference type="GO" id="GO:0008270">
    <property type="term" value="F:zinc ion binding"/>
    <property type="evidence" value="ECO:0007669"/>
    <property type="project" value="UniProtKB-KW"/>
</dbReference>
<gene>
    <name evidence="4" type="ORF">RHTO_07126</name>
</gene>
<dbReference type="PRINTS" id="PR01217">
    <property type="entry name" value="PRICHEXTENSN"/>
</dbReference>
<organism evidence="4 5">
    <name type="scientific">Rhodotorula toruloides (strain NP11)</name>
    <name type="common">Yeast</name>
    <name type="synonym">Rhodosporidium toruloides</name>
    <dbReference type="NCBI Taxonomy" id="1130832"/>
    <lineage>
        <taxon>Eukaryota</taxon>
        <taxon>Fungi</taxon>
        <taxon>Dikarya</taxon>
        <taxon>Basidiomycota</taxon>
        <taxon>Pucciniomycotina</taxon>
        <taxon>Microbotryomycetes</taxon>
        <taxon>Sporidiobolales</taxon>
        <taxon>Sporidiobolaceae</taxon>
        <taxon>Rhodotorula</taxon>
    </lineage>
</organism>
<dbReference type="PROSITE" id="PS50158">
    <property type="entry name" value="ZF_CCHC"/>
    <property type="match status" value="1"/>
</dbReference>
<dbReference type="eggNOG" id="ENOG502TJXN">
    <property type="taxonomic scope" value="Eukaryota"/>
</dbReference>
<keyword evidence="5" id="KW-1185">Reference proteome</keyword>
<dbReference type="HOGENOM" id="CLU_035333_0_0_1"/>
<keyword evidence="1" id="KW-0479">Metal-binding</keyword>
<dbReference type="AlphaFoldDB" id="M7WS53"/>
<dbReference type="InterPro" id="IPR001878">
    <property type="entry name" value="Znf_CCHC"/>
</dbReference>
<name>M7WS53_RHOT1</name>
<feature type="compositionally biased region" description="Low complexity" evidence="2">
    <location>
        <begin position="150"/>
        <end position="160"/>
    </location>
</feature>
<sequence length="536" mass="58643">MVARLTRLPTLTLFTSGPACSLCEVAKADLAQVQAVQPFHLRLYDIRKRQDDPLEYERTAWRRLYQYDVPVLHFSKDDTIDSLAGRKGAGGRVMKHRIDKDKLARLVKEWTEETKEGQAAESTSRALSTDSADEPLAKRLAALSPPPPSQSASSSSIAAGADDEDEPPLFLVTASPSAIVDDSHYALFGLGFSYDYASSSDSQLHILGEARTPSPPLDTAESGGPGTKLNHLLPSRACFNCGSPDHSLSSCPFHHDREAIAENRALYASRRSALSLLSRSGTTTPKRLTDGRSPTSERERFLDYLERFKPGIVSDELRRALGRGAKAGAMTTEEWPWMGRMLEWGYPRGWTMLEGDVDLFARMRERIMADASKDDIKDLDDVDDLEIYTSDDDQRAPSCPSRSSSPPAAPPFRSPRLSPPAPSILPRPPPPPPPPPSSPPPPPPPGTPPPPPPSSPPPPLPPAQRIRLVDYRTSLFDSRTHWLAFSAEEWYMSWNQPAPTVMGASGGEDGVEVRQMEDEGEAEMDLSSAGSSTGEE</sequence>
<dbReference type="InterPro" id="IPR052115">
    <property type="entry name" value="NEXT_complex_subunit_ZCCHC8"/>
</dbReference>
<dbReference type="Gene3D" id="3.40.30.10">
    <property type="entry name" value="Glutaredoxin"/>
    <property type="match status" value="1"/>
</dbReference>
<evidence type="ECO:0000259" key="3">
    <source>
        <dbReference type="PROSITE" id="PS50158"/>
    </source>
</evidence>
<dbReference type="Pfam" id="PF05768">
    <property type="entry name" value="Glrx-like"/>
    <property type="match status" value="1"/>
</dbReference>